<keyword evidence="3" id="KW-0812">Transmembrane</keyword>
<evidence type="ECO:0000256" key="2">
    <source>
        <dbReference type="PROSITE-ProRule" id="PRU00708"/>
    </source>
</evidence>
<dbReference type="InterPro" id="IPR046960">
    <property type="entry name" value="PPR_At4g14850-like_plant"/>
</dbReference>
<dbReference type="GO" id="GO:0099402">
    <property type="term" value="P:plant organ development"/>
    <property type="evidence" value="ECO:0007669"/>
    <property type="project" value="UniProtKB-ARBA"/>
</dbReference>
<dbReference type="PANTHER" id="PTHR47926:SF347">
    <property type="entry name" value="PENTATRICOPEPTIDE REPEAT-CONTAINING PROTEIN"/>
    <property type="match status" value="1"/>
</dbReference>
<dbReference type="InterPro" id="IPR002885">
    <property type="entry name" value="PPR_rpt"/>
</dbReference>
<reference evidence="4" key="1">
    <citation type="submission" date="2022-12" db="EMBL/GenBank/DDBJ databases">
        <title>Draft genome assemblies for two species of Escallonia (Escalloniales).</title>
        <authorList>
            <person name="Chanderbali A."/>
            <person name="Dervinis C."/>
            <person name="Anghel I."/>
            <person name="Soltis D."/>
            <person name="Soltis P."/>
            <person name="Zapata F."/>
        </authorList>
    </citation>
    <scope>NUCLEOTIDE SEQUENCE</scope>
    <source>
        <strain evidence="4">UCBG92.1500</strain>
        <tissue evidence="4">Leaf</tissue>
    </source>
</reference>
<accession>A0AA88U1S1</accession>
<keyword evidence="3" id="KW-1133">Transmembrane helix</keyword>
<evidence type="ECO:0000313" key="5">
    <source>
        <dbReference type="Proteomes" id="UP001187471"/>
    </source>
</evidence>
<dbReference type="NCBIfam" id="TIGR00756">
    <property type="entry name" value="PPR"/>
    <property type="match status" value="4"/>
</dbReference>
<feature type="repeat" description="PPR" evidence="2">
    <location>
        <begin position="148"/>
        <end position="182"/>
    </location>
</feature>
<proteinExistence type="predicted"/>
<protein>
    <recommendedName>
        <fullName evidence="6">Pentatricopeptide repeat-containing protein</fullName>
    </recommendedName>
</protein>
<dbReference type="GO" id="GO:0003723">
    <property type="term" value="F:RNA binding"/>
    <property type="evidence" value="ECO:0007669"/>
    <property type="project" value="InterPro"/>
</dbReference>
<keyword evidence="3" id="KW-0472">Membrane</keyword>
<feature type="transmembrane region" description="Helical" evidence="3">
    <location>
        <begin position="79"/>
        <end position="101"/>
    </location>
</feature>
<evidence type="ECO:0008006" key="6">
    <source>
        <dbReference type="Google" id="ProtNLM"/>
    </source>
</evidence>
<dbReference type="FunFam" id="1.25.40.10:FF:000381">
    <property type="entry name" value="Pentatricopeptide repeat-containing protein"/>
    <property type="match status" value="1"/>
</dbReference>
<gene>
    <name evidence="4" type="ORF">RJ640_007410</name>
</gene>
<dbReference type="PROSITE" id="PS51375">
    <property type="entry name" value="PPR"/>
    <property type="match status" value="4"/>
</dbReference>
<sequence length="620" mass="70196">MASLLNRLLHKTTRQQTAFPATPKALTNSILTHLAAGHLSKAVSVLFSSPVPFDFSLYARLFQLCALNRAIVEARKSGFLPNVITFASVLGSCAAVLALVLSRQVHGLIMKYGFHGNVILGSSLVDVYGKCGDMSDSRRMFDEIPYPNAISWNVIVRRYLKAGEERDAVFMFFEMVRTNKMPINHTVSNALVACSGILAVKEGTQIHGYAIKINIDKDEVVLSSLIDLYVKCGDLENAHRIFETPSSKNFINWTSVVSGYAMSGRTREARELFDEMPERSVISWNAMLAGYTRSLKWEEALDFVFLMRKETRAIDHVTVGLFLNVCAGLSDVELGKQAHGFAYRHGFYFNLFVGNAILHMYGKCGNLRSARVWFYQMSHLRDEVSWNAVLTSYARHGMSEEAMMIFGKMLGETTPSEYTFGTLLAACANIFALEPGKQIHGFMIRKGYEIDIVVRGALLDMYSKCRCIEYSLRVFQEAASKDVILWNSMMLGYCHNRRGEKVLELFCMMEKEGVKPDNTTFKAILHACICEGRVELGGQYFDSMSEMYCVIPRLEHYEFIIELYSRYGFMDKLESFVTKMPFEPTAPMLTRVIDACQEHRHLRLGEWASNRLYESNPSVH</sequence>
<evidence type="ECO:0000256" key="1">
    <source>
        <dbReference type="ARBA" id="ARBA00022737"/>
    </source>
</evidence>
<dbReference type="InterPro" id="IPR011990">
    <property type="entry name" value="TPR-like_helical_dom_sf"/>
</dbReference>
<organism evidence="4 5">
    <name type="scientific">Escallonia rubra</name>
    <dbReference type="NCBI Taxonomy" id="112253"/>
    <lineage>
        <taxon>Eukaryota</taxon>
        <taxon>Viridiplantae</taxon>
        <taxon>Streptophyta</taxon>
        <taxon>Embryophyta</taxon>
        <taxon>Tracheophyta</taxon>
        <taxon>Spermatophyta</taxon>
        <taxon>Magnoliopsida</taxon>
        <taxon>eudicotyledons</taxon>
        <taxon>Gunneridae</taxon>
        <taxon>Pentapetalae</taxon>
        <taxon>asterids</taxon>
        <taxon>campanulids</taxon>
        <taxon>Escalloniales</taxon>
        <taxon>Escalloniaceae</taxon>
        <taxon>Escallonia</taxon>
    </lineage>
</organism>
<dbReference type="EMBL" id="JAVXUO010003060">
    <property type="protein sequence ID" value="KAK2967095.1"/>
    <property type="molecule type" value="Genomic_DNA"/>
</dbReference>
<dbReference type="FunFam" id="1.25.40.10:FF:000425">
    <property type="entry name" value="Pentatricopeptide repeat-containing protein At3g26540"/>
    <property type="match status" value="1"/>
</dbReference>
<evidence type="ECO:0000313" key="4">
    <source>
        <dbReference type="EMBL" id="KAK2967095.1"/>
    </source>
</evidence>
<dbReference type="Pfam" id="PF13041">
    <property type="entry name" value="PPR_2"/>
    <property type="match status" value="2"/>
</dbReference>
<name>A0AA88U1S1_9ASTE</name>
<keyword evidence="1" id="KW-0677">Repeat</keyword>
<dbReference type="GO" id="GO:0009451">
    <property type="term" value="P:RNA modification"/>
    <property type="evidence" value="ECO:0007669"/>
    <property type="project" value="InterPro"/>
</dbReference>
<evidence type="ECO:0000256" key="3">
    <source>
        <dbReference type="SAM" id="Phobius"/>
    </source>
</evidence>
<dbReference type="Gene3D" id="1.25.40.10">
    <property type="entry name" value="Tetratricopeptide repeat domain"/>
    <property type="match status" value="5"/>
</dbReference>
<dbReference type="Pfam" id="PF01535">
    <property type="entry name" value="PPR"/>
    <property type="match status" value="6"/>
</dbReference>
<dbReference type="FunFam" id="1.25.40.10:FF:001775">
    <property type="entry name" value="Pentatricopeptide repeat-containing protein At3g26540"/>
    <property type="match status" value="1"/>
</dbReference>
<dbReference type="FunFam" id="1.25.40.10:FF:000158">
    <property type="entry name" value="pentatricopeptide repeat-containing protein At2g33680"/>
    <property type="match status" value="1"/>
</dbReference>
<dbReference type="Proteomes" id="UP001187471">
    <property type="component" value="Unassembled WGS sequence"/>
</dbReference>
<feature type="repeat" description="PPR" evidence="2">
    <location>
        <begin position="482"/>
        <end position="516"/>
    </location>
</feature>
<dbReference type="AlphaFoldDB" id="A0AA88U1S1"/>
<comment type="caution">
    <text evidence="4">The sequence shown here is derived from an EMBL/GenBank/DDBJ whole genome shotgun (WGS) entry which is preliminary data.</text>
</comment>
<feature type="repeat" description="PPR" evidence="2">
    <location>
        <begin position="382"/>
        <end position="416"/>
    </location>
</feature>
<dbReference type="PANTHER" id="PTHR47926">
    <property type="entry name" value="PENTATRICOPEPTIDE REPEAT-CONTAINING PROTEIN"/>
    <property type="match status" value="1"/>
</dbReference>
<feature type="repeat" description="PPR" evidence="2">
    <location>
        <begin position="249"/>
        <end position="283"/>
    </location>
</feature>
<keyword evidence="5" id="KW-1185">Reference proteome</keyword>